<reference evidence="1 2" key="1">
    <citation type="submission" date="2016-02" db="EMBL/GenBank/DDBJ databases">
        <title>Draft genome sequence of the strain BR 10247T Bradyrhizobium neotropicale isolated from nodules of Centrolobium paraense.</title>
        <authorList>
            <person name="Simoes-Araujo J.L."/>
            <person name="Barauna A.C."/>
            <person name="Silva K."/>
            <person name="Zilli J.E."/>
        </authorList>
    </citation>
    <scope>NUCLEOTIDE SEQUENCE [LARGE SCALE GENOMIC DNA]</scope>
    <source>
        <strain evidence="1 2">BR 10247</strain>
    </source>
</reference>
<dbReference type="AlphaFoldDB" id="A0A176Z3K3"/>
<accession>A0A176Z3K3</accession>
<dbReference type="Proteomes" id="UP000077173">
    <property type="component" value="Unassembled WGS sequence"/>
</dbReference>
<dbReference type="EMBL" id="LSEF01000073">
    <property type="protein sequence ID" value="OAF13927.1"/>
    <property type="molecule type" value="Genomic_DNA"/>
</dbReference>
<comment type="caution">
    <text evidence="1">The sequence shown here is derived from an EMBL/GenBank/DDBJ whole genome shotgun (WGS) entry which is preliminary data.</text>
</comment>
<dbReference type="Gene3D" id="3.30.2000.30">
    <property type="match status" value="1"/>
</dbReference>
<dbReference type="RefSeq" id="WP_063679923.1">
    <property type="nucleotide sequence ID" value="NZ_LSEF01000073.1"/>
</dbReference>
<proteinExistence type="predicted"/>
<organism evidence="1 2">
    <name type="scientific">Bradyrhizobium neotropicale</name>
    <dbReference type="NCBI Taxonomy" id="1497615"/>
    <lineage>
        <taxon>Bacteria</taxon>
        <taxon>Pseudomonadati</taxon>
        <taxon>Pseudomonadota</taxon>
        <taxon>Alphaproteobacteria</taxon>
        <taxon>Hyphomicrobiales</taxon>
        <taxon>Nitrobacteraceae</taxon>
        <taxon>Bradyrhizobium</taxon>
    </lineage>
</organism>
<protein>
    <recommendedName>
        <fullName evidence="3">DUF3168 domain-containing protein</fullName>
    </recommendedName>
</protein>
<name>A0A176Z3K3_9BRAD</name>
<evidence type="ECO:0000313" key="2">
    <source>
        <dbReference type="Proteomes" id="UP000077173"/>
    </source>
</evidence>
<dbReference type="InterPro" id="IPR021508">
    <property type="entry name" value="Gp17-like"/>
</dbReference>
<keyword evidence="2" id="KW-1185">Reference proteome</keyword>
<gene>
    <name evidence="1" type="ORF">AXW67_18270</name>
</gene>
<dbReference type="Pfam" id="PF11367">
    <property type="entry name" value="Tail_completion_gp17"/>
    <property type="match status" value="1"/>
</dbReference>
<evidence type="ECO:0008006" key="3">
    <source>
        <dbReference type="Google" id="ProtNLM"/>
    </source>
</evidence>
<evidence type="ECO:0000313" key="1">
    <source>
        <dbReference type="EMBL" id="OAF13927.1"/>
    </source>
</evidence>
<sequence length="140" mass="15239">MTTSDPSLALQKAIRERLIASPELMTLVQADHVVDATGRPEIMPAVYIGESQTILRRWDATTHATLHVWFQEPGLVQCKEAVSAIVAALRIDAQADGVLPIDGFTVHDMQATQTRYLRDPHGSYSHGIVTVAAIVKARAA</sequence>
<dbReference type="InterPro" id="IPR053745">
    <property type="entry name" value="Viral_Tail_Comp_sf"/>
</dbReference>